<feature type="region of interest" description="Disordered" evidence="1">
    <location>
        <begin position="1"/>
        <end position="39"/>
    </location>
</feature>
<sequence length="39" mass="4483">MNIFKKDASEDNMAEHEDKNIADSDMDEILDPAEDQLPF</sequence>
<feature type="compositionally biased region" description="Basic and acidic residues" evidence="1">
    <location>
        <begin position="1"/>
        <end position="22"/>
    </location>
</feature>
<organism evidence="2 3">
    <name type="scientific">Acinetobacter bohemicus</name>
    <dbReference type="NCBI Taxonomy" id="1435036"/>
    <lineage>
        <taxon>Bacteria</taxon>
        <taxon>Pseudomonadati</taxon>
        <taxon>Pseudomonadota</taxon>
        <taxon>Gammaproteobacteria</taxon>
        <taxon>Moraxellales</taxon>
        <taxon>Moraxellaceae</taxon>
        <taxon>Acinetobacter</taxon>
    </lineage>
</organism>
<evidence type="ECO:0000256" key="1">
    <source>
        <dbReference type="SAM" id="MobiDB-lite"/>
    </source>
</evidence>
<dbReference type="AlphaFoldDB" id="A0A1I6WK02"/>
<feature type="compositionally biased region" description="Acidic residues" evidence="1">
    <location>
        <begin position="24"/>
        <end position="39"/>
    </location>
</feature>
<dbReference type="Proteomes" id="UP000182827">
    <property type="component" value="Unassembled WGS sequence"/>
</dbReference>
<reference evidence="3" key="1">
    <citation type="submission" date="2016-10" db="EMBL/GenBank/DDBJ databases">
        <authorList>
            <person name="Varghese N."/>
            <person name="Submissions S."/>
        </authorList>
    </citation>
    <scope>NUCLEOTIDE SEQUENCE [LARGE SCALE GENOMIC DNA]</scope>
    <source>
        <strain evidence="3">ANC 5076</strain>
    </source>
</reference>
<name>A0A1I6WK02_9GAMM</name>
<evidence type="ECO:0000313" key="3">
    <source>
        <dbReference type="Proteomes" id="UP000182827"/>
    </source>
</evidence>
<gene>
    <name evidence="2" type="ORF">SAMN05444586_10811</name>
</gene>
<dbReference type="EMBL" id="FOZU01000081">
    <property type="protein sequence ID" value="SFT26300.1"/>
    <property type="molecule type" value="Genomic_DNA"/>
</dbReference>
<keyword evidence="3" id="KW-1185">Reference proteome</keyword>
<proteinExistence type="predicted"/>
<accession>A0A1I6WK02</accession>
<evidence type="ECO:0000313" key="2">
    <source>
        <dbReference type="EMBL" id="SFT26300.1"/>
    </source>
</evidence>
<protein>
    <submittedName>
        <fullName evidence="2">Uncharacterized protein</fullName>
    </submittedName>
</protein>